<feature type="signal peptide" evidence="1">
    <location>
        <begin position="1"/>
        <end position="18"/>
    </location>
</feature>
<keyword evidence="1" id="KW-0732">Signal</keyword>
<organism evidence="2 3">
    <name type="scientific">Nesidiocoris tenuis</name>
    <dbReference type="NCBI Taxonomy" id="355587"/>
    <lineage>
        <taxon>Eukaryota</taxon>
        <taxon>Metazoa</taxon>
        <taxon>Ecdysozoa</taxon>
        <taxon>Arthropoda</taxon>
        <taxon>Hexapoda</taxon>
        <taxon>Insecta</taxon>
        <taxon>Pterygota</taxon>
        <taxon>Neoptera</taxon>
        <taxon>Paraneoptera</taxon>
        <taxon>Hemiptera</taxon>
        <taxon>Heteroptera</taxon>
        <taxon>Panheteroptera</taxon>
        <taxon>Cimicomorpha</taxon>
        <taxon>Miridae</taxon>
        <taxon>Dicyphina</taxon>
        <taxon>Nesidiocoris</taxon>
    </lineage>
</organism>
<feature type="chain" id="PRO_5046531371" description="Secreted protein" evidence="1">
    <location>
        <begin position="19"/>
        <end position="85"/>
    </location>
</feature>
<sequence>MFEPCIIVLLALPYFAMSFPLGNPQDLSRRRWEPDGFFPGNLFDKLPTRKCGLGVEEVTGGCAQPSVCQPGERRDPSGSCKKIIR</sequence>
<proteinExistence type="predicted"/>
<accession>A0ABN7AX31</accession>
<name>A0ABN7AX31_9HEMI</name>
<dbReference type="Proteomes" id="UP001307889">
    <property type="component" value="Chromosome 7"/>
</dbReference>
<dbReference type="EMBL" id="AP028915">
    <property type="protein sequence ID" value="BES96732.1"/>
    <property type="molecule type" value="Genomic_DNA"/>
</dbReference>
<evidence type="ECO:0000313" key="3">
    <source>
        <dbReference type="Proteomes" id="UP001307889"/>
    </source>
</evidence>
<gene>
    <name evidence="2" type="ORF">NTJ_09545</name>
</gene>
<reference evidence="2 3" key="1">
    <citation type="submission" date="2023-09" db="EMBL/GenBank/DDBJ databases">
        <title>Nesidiocoris tenuis whole genome shotgun sequence.</title>
        <authorList>
            <person name="Shibata T."/>
            <person name="Shimoda M."/>
            <person name="Kobayashi T."/>
            <person name="Uehara T."/>
        </authorList>
    </citation>
    <scope>NUCLEOTIDE SEQUENCE [LARGE SCALE GENOMIC DNA]</scope>
    <source>
        <strain evidence="2 3">Japan</strain>
    </source>
</reference>
<protein>
    <recommendedName>
        <fullName evidence="4">Secreted protein</fullName>
    </recommendedName>
</protein>
<keyword evidence="3" id="KW-1185">Reference proteome</keyword>
<evidence type="ECO:0000313" key="2">
    <source>
        <dbReference type="EMBL" id="BES96732.1"/>
    </source>
</evidence>
<evidence type="ECO:0008006" key="4">
    <source>
        <dbReference type="Google" id="ProtNLM"/>
    </source>
</evidence>
<evidence type="ECO:0000256" key="1">
    <source>
        <dbReference type="SAM" id="SignalP"/>
    </source>
</evidence>